<evidence type="ECO:0000256" key="1">
    <source>
        <dbReference type="SAM" id="MobiDB-lite"/>
    </source>
</evidence>
<reference evidence="2" key="2">
    <citation type="submission" date="2020-11" db="EMBL/GenBank/DDBJ databases">
        <authorList>
            <person name="McCartney M.A."/>
            <person name="Auch B."/>
            <person name="Kono T."/>
            <person name="Mallez S."/>
            <person name="Becker A."/>
            <person name="Gohl D.M."/>
            <person name="Silverstein K.A.T."/>
            <person name="Koren S."/>
            <person name="Bechman K.B."/>
            <person name="Herman A."/>
            <person name="Abrahante J.E."/>
            <person name="Garbe J."/>
        </authorList>
    </citation>
    <scope>NUCLEOTIDE SEQUENCE</scope>
    <source>
        <strain evidence="2">Duluth1</strain>
        <tissue evidence="2">Whole animal</tissue>
    </source>
</reference>
<feature type="compositionally biased region" description="Low complexity" evidence="1">
    <location>
        <begin position="1"/>
        <end position="14"/>
    </location>
</feature>
<gene>
    <name evidence="2" type="ORF">DPMN_031124</name>
</gene>
<evidence type="ECO:0000313" key="2">
    <source>
        <dbReference type="EMBL" id="KAH3867988.1"/>
    </source>
</evidence>
<name>A0A9D4RHR2_DREPO</name>
<organism evidence="2 3">
    <name type="scientific">Dreissena polymorpha</name>
    <name type="common">Zebra mussel</name>
    <name type="synonym">Mytilus polymorpha</name>
    <dbReference type="NCBI Taxonomy" id="45954"/>
    <lineage>
        <taxon>Eukaryota</taxon>
        <taxon>Metazoa</taxon>
        <taxon>Spiralia</taxon>
        <taxon>Lophotrochozoa</taxon>
        <taxon>Mollusca</taxon>
        <taxon>Bivalvia</taxon>
        <taxon>Autobranchia</taxon>
        <taxon>Heteroconchia</taxon>
        <taxon>Euheterodonta</taxon>
        <taxon>Imparidentia</taxon>
        <taxon>Neoheterodontei</taxon>
        <taxon>Myida</taxon>
        <taxon>Dreissenoidea</taxon>
        <taxon>Dreissenidae</taxon>
        <taxon>Dreissena</taxon>
    </lineage>
</organism>
<sequence length="238" mass="25665">MAPGFSGPSGVGPFAMRQGSSFENRNIPGMTSSRRIHSNMPQSGFSGQSMSLGENRHNQGFPGIQRLGESRSIQMAEVSARTPHVTQLQAGRPFQTGIGSRLSLRDQLLLQQLRGGMQERSRMMQQRPENDGFGANDNRSNQATRTPFGQSANISSGNNHGEHMTILARNMKVVDPGMLQRTSGRGGQFMVHSGGNRSEPLGVVSVDELLSLADFLSRVRVDGAASASNQGKIIAFIL</sequence>
<feature type="compositionally biased region" description="Polar residues" evidence="1">
    <location>
        <begin position="137"/>
        <end position="159"/>
    </location>
</feature>
<keyword evidence="3" id="KW-1185">Reference proteome</keyword>
<protein>
    <submittedName>
        <fullName evidence="2">Uncharacterized protein</fullName>
    </submittedName>
</protein>
<dbReference type="AlphaFoldDB" id="A0A9D4RHR2"/>
<proteinExistence type="predicted"/>
<dbReference type="Proteomes" id="UP000828390">
    <property type="component" value="Unassembled WGS sequence"/>
</dbReference>
<feature type="region of interest" description="Disordered" evidence="1">
    <location>
        <begin position="119"/>
        <end position="161"/>
    </location>
</feature>
<feature type="region of interest" description="Disordered" evidence="1">
    <location>
        <begin position="1"/>
        <end position="26"/>
    </location>
</feature>
<evidence type="ECO:0000313" key="3">
    <source>
        <dbReference type="Proteomes" id="UP000828390"/>
    </source>
</evidence>
<comment type="caution">
    <text evidence="2">The sequence shown here is derived from an EMBL/GenBank/DDBJ whole genome shotgun (WGS) entry which is preliminary data.</text>
</comment>
<dbReference type="EMBL" id="JAIWYP010000002">
    <property type="protein sequence ID" value="KAH3867988.1"/>
    <property type="molecule type" value="Genomic_DNA"/>
</dbReference>
<accession>A0A9D4RHR2</accession>
<reference evidence="2" key="1">
    <citation type="journal article" date="2019" name="bioRxiv">
        <title>The Genome of the Zebra Mussel, Dreissena polymorpha: A Resource for Invasive Species Research.</title>
        <authorList>
            <person name="McCartney M.A."/>
            <person name="Auch B."/>
            <person name="Kono T."/>
            <person name="Mallez S."/>
            <person name="Zhang Y."/>
            <person name="Obille A."/>
            <person name="Becker A."/>
            <person name="Abrahante J.E."/>
            <person name="Garbe J."/>
            <person name="Badalamenti J.P."/>
            <person name="Herman A."/>
            <person name="Mangelson H."/>
            <person name="Liachko I."/>
            <person name="Sullivan S."/>
            <person name="Sone E.D."/>
            <person name="Koren S."/>
            <person name="Silverstein K.A.T."/>
            <person name="Beckman K.B."/>
            <person name="Gohl D.M."/>
        </authorList>
    </citation>
    <scope>NUCLEOTIDE SEQUENCE</scope>
    <source>
        <strain evidence="2">Duluth1</strain>
        <tissue evidence="2">Whole animal</tissue>
    </source>
</reference>